<dbReference type="Proteomes" id="UP000188184">
    <property type="component" value="Chromosome"/>
</dbReference>
<organism evidence="2 3">
    <name type="scientific">Planococcus lenghuensis</name>
    <dbReference type="NCBI Taxonomy" id="2213202"/>
    <lineage>
        <taxon>Bacteria</taxon>
        <taxon>Bacillati</taxon>
        <taxon>Bacillota</taxon>
        <taxon>Bacilli</taxon>
        <taxon>Bacillales</taxon>
        <taxon>Caryophanaceae</taxon>
        <taxon>Planococcus</taxon>
    </lineage>
</organism>
<dbReference type="NCBIfam" id="NF045728">
    <property type="entry name" value="glycosyl_F510_1955"/>
    <property type="match status" value="1"/>
</dbReference>
<dbReference type="EMBL" id="CP019640">
    <property type="protein sequence ID" value="AQQ53240.1"/>
    <property type="molecule type" value="Genomic_DNA"/>
</dbReference>
<feature type="signal peptide" evidence="1">
    <location>
        <begin position="1"/>
        <end position="18"/>
    </location>
</feature>
<name>A0A1Q2KYF4_9BACL</name>
<dbReference type="SUPFAM" id="SSF110296">
    <property type="entry name" value="Oligoxyloglucan reducing end-specific cellobiohydrolase"/>
    <property type="match status" value="1"/>
</dbReference>
<dbReference type="PROSITE" id="PS51257">
    <property type="entry name" value="PROKAR_LIPOPROTEIN"/>
    <property type="match status" value="1"/>
</dbReference>
<dbReference type="OrthoDB" id="9764804at2"/>
<evidence type="ECO:0000313" key="2">
    <source>
        <dbReference type="EMBL" id="AQQ53240.1"/>
    </source>
</evidence>
<evidence type="ECO:0008006" key="4">
    <source>
        <dbReference type="Google" id="ProtNLM"/>
    </source>
</evidence>
<sequence>MKKKIFGLLITLSAAMLAACSGEEVVENETVEAVAEDGTGNEVAEGAVGEATAEASDVELMHIHGLGFSGDGAGIYVPSHDGLKVFEDGDWREAAVAANDYMGFSMVDDGFYSSGHPGEGSNLENPFGIVKSTDMGESLETLDLYKEVDFHLMDAGYYSHAIYVLNPQPNSRMDETGIYYSVDDTETWTESAAKGLAGEHIMSIAVHPKEEAVVAIATDQGVFLSEDYGQTFETISEVPATAAAFSPDGTLLVGGVADSFTLVAFDLETGEQAILPIPELAGQNAIGYIAVNPQDEQMITFATFEKDVYLSEDSGDSWNQIADKGAGLNLNE</sequence>
<proteinExistence type="predicted"/>
<keyword evidence="3" id="KW-1185">Reference proteome</keyword>
<gene>
    <name evidence="2" type="ORF">B0X71_09220</name>
</gene>
<dbReference type="Gene3D" id="2.130.10.10">
    <property type="entry name" value="YVTN repeat-like/Quinoprotein amine dehydrogenase"/>
    <property type="match status" value="1"/>
</dbReference>
<accession>A0A1Q2KYF4</accession>
<evidence type="ECO:0000256" key="1">
    <source>
        <dbReference type="SAM" id="SignalP"/>
    </source>
</evidence>
<reference evidence="2 3" key="1">
    <citation type="submission" date="2017-02" db="EMBL/GenBank/DDBJ databases">
        <title>The complete genomic sequence of a novel cold adapted crude oil-degrading bacterium Planococcus qaidamina Y42.</title>
        <authorList>
            <person name="Yang R."/>
        </authorList>
    </citation>
    <scope>NUCLEOTIDE SEQUENCE [LARGE SCALE GENOMIC DNA]</scope>
    <source>
        <strain evidence="2 3">Y42</strain>
    </source>
</reference>
<dbReference type="AlphaFoldDB" id="A0A1Q2KYF4"/>
<dbReference type="InterPro" id="IPR015943">
    <property type="entry name" value="WD40/YVTN_repeat-like_dom_sf"/>
</dbReference>
<feature type="chain" id="PRO_5039320327" description="Beta-barrel assembly machine subunit BamC" evidence="1">
    <location>
        <begin position="19"/>
        <end position="332"/>
    </location>
</feature>
<dbReference type="RefSeq" id="WP_077589126.1">
    <property type="nucleotide sequence ID" value="NZ_CP019640.1"/>
</dbReference>
<dbReference type="InterPro" id="IPR054817">
    <property type="entry name" value="Glycosyl_F510_1955-like"/>
</dbReference>
<evidence type="ECO:0000313" key="3">
    <source>
        <dbReference type="Proteomes" id="UP000188184"/>
    </source>
</evidence>
<keyword evidence="1" id="KW-0732">Signal</keyword>
<protein>
    <recommendedName>
        <fullName evidence="4">Beta-barrel assembly machine subunit BamC</fullName>
    </recommendedName>
</protein>
<dbReference type="KEGG" id="pmar:B0X71_09220"/>